<dbReference type="GO" id="GO:0008473">
    <property type="term" value="F:ornithine cyclodeaminase activity"/>
    <property type="evidence" value="ECO:0007669"/>
    <property type="project" value="UniProtKB-EC"/>
</dbReference>
<dbReference type="OrthoDB" id="9792005at2"/>
<dbReference type="InterPro" id="IPR036291">
    <property type="entry name" value="NAD(P)-bd_dom_sf"/>
</dbReference>
<protein>
    <submittedName>
        <fullName evidence="1">Ornithine cyclodeaminase</fullName>
        <ecNumber evidence="1">4.3.1.12</ecNumber>
    </submittedName>
</protein>
<sequence length="338" mass="37000">MKTELLFMKQEDVIAAGALDMQKILELVEKVFYLQGHEQIINPPKTVFGIPIGEEPQSHFFSMPVYIGGDVNRPGIKWAAESKTNAKTGNLPMGIDMIILSDPVTVQPVAIMDGMVITAMRTAAAAGVAAKYLAPDDAKVAGLVGAGVIGRTMIMALKEVIPSLKQIKLCDLNTEKARNLADEFKGEIEIILSDNVENAVSGADIVATMTTSKKPFVKSEWVKTGAMVIQMSSYEVEAGVVEKSDKIVVDSWEQMKENELSIINQLVKKGSLDEKDIWSLSKVVCGTKPGRENKDEITMFSSRGMGSLDIIIGDYLYKEAMKKGLGQRLVLWDEAKWV</sequence>
<evidence type="ECO:0000313" key="2">
    <source>
        <dbReference type="Proteomes" id="UP000010802"/>
    </source>
</evidence>
<dbReference type="GO" id="GO:0005737">
    <property type="term" value="C:cytoplasm"/>
    <property type="evidence" value="ECO:0007669"/>
    <property type="project" value="TreeGrafter"/>
</dbReference>
<dbReference type="Gene3D" id="3.40.50.720">
    <property type="entry name" value="NAD(P)-binding Rossmann-like Domain"/>
    <property type="match status" value="1"/>
</dbReference>
<dbReference type="Proteomes" id="UP000010802">
    <property type="component" value="Chromosome"/>
</dbReference>
<dbReference type="RefSeq" id="WP_013779376.1">
    <property type="nucleotide sequence ID" value="NC_015519.1"/>
</dbReference>
<dbReference type="STRING" id="1209989.TepRe1_2344"/>
<dbReference type="eggNOG" id="COG2423">
    <property type="taxonomic scope" value="Bacteria"/>
</dbReference>
<dbReference type="PATRIC" id="fig|1209989.3.peg.2901"/>
<dbReference type="EMBL" id="HF563609">
    <property type="protein sequence ID" value="CCP27382.1"/>
    <property type="molecule type" value="Genomic_DNA"/>
</dbReference>
<dbReference type="HOGENOM" id="CLU_042088_3_1_9"/>
<accession>L0S6B7</accession>
<dbReference type="Gene3D" id="3.30.1780.10">
    <property type="entry name" value="ornithine cyclodeaminase, domain 1"/>
    <property type="match status" value="1"/>
</dbReference>
<dbReference type="PANTHER" id="PTHR13812:SF19">
    <property type="entry name" value="KETIMINE REDUCTASE MU-CRYSTALLIN"/>
    <property type="match status" value="1"/>
</dbReference>
<reference evidence="2" key="1">
    <citation type="journal article" date="2013" name="Genome Announc.">
        <title>First genome sequence of a syntrophic acetate-oxidizing bacterium, Tepidanaerobacter acetatoxydans strain Re1.</title>
        <authorList>
            <person name="Manzoor S."/>
            <person name="Bongcam-Rudloff E."/>
            <person name="Schnurer A."/>
            <person name="Muller B."/>
        </authorList>
    </citation>
    <scope>NUCLEOTIDE SEQUENCE [LARGE SCALE GENOMIC DNA]</scope>
    <source>
        <strain evidence="2">Re1</strain>
    </source>
</reference>
<dbReference type="AlphaFoldDB" id="F4LT57"/>
<name>F4LT57_TEPAE</name>
<dbReference type="InterPro" id="IPR023401">
    <property type="entry name" value="ODC_N"/>
</dbReference>
<organism evidence="1 2">
    <name type="scientific">Tepidanaerobacter acetatoxydans (strain DSM 21804 / JCM 16047 / Re1)</name>
    <dbReference type="NCBI Taxonomy" id="1209989"/>
    <lineage>
        <taxon>Bacteria</taxon>
        <taxon>Bacillati</taxon>
        <taxon>Bacillota</taxon>
        <taxon>Clostridia</taxon>
        <taxon>Thermosediminibacterales</taxon>
        <taxon>Tepidanaerobacteraceae</taxon>
        <taxon>Tepidanaerobacter</taxon>
    </lineage>
</organism>
<dbReference type="SUPFAM" id="SSF51735">
    <property type="entry name" value="NAD(P)-binding Rossmann-fold domains"/>
    <property type="match status" value="1"/>
</dbReference>
<dbReference type="KEGG" id="tep:TepRe1_2344"/>
<dbReference type="EC" id="4.3.1.12" evidence="1"/>
<evidence type="ECO:0000313" key="1">
    <source>
        <dbReference type="EMBL" id="CCP27382.1"/>
    </source>
</evidence>
<accession>F4LT57</accession>
<keyword evidence="2" id="KW-1185">Reference proteome</keyword>
<dbReference type="InterPro" id="IPR003462">
    <property type="entry name" value="ODC_Mu_crystall"/>
</dbReference>
<proteinExistence type="predicted"/>
<dbReference type="Pfam" id="PF02423">
    <property type="entry name" value="OCD_Mu_crystall"/>
    <property type="match status" value="1"/>
</dbReference>
<gene>
    <name evidence="1" type="ordered locus">TEPIRE1_2520</name>
</gene>
<dbReference type="PIRSF" id="PIRSF001439">
    <property type="entry name" value="CryM"/>
    <property type="match status" value="1"/>
</dbReference>
<dbReference type="PANTHER" id="PTHR13812">
    <property type="entry name" value="KETIMINE REDUCTASE MU-CRYSTALLIN"/>
    <property type="match status" value="1"/>
</dbReference>
<dbReference type="KEGG" id="tae:TepiRe1_2520"/>
<keyword evidence="1" id="KW-0456">Lyase</keyword>